<protein>
    <submittedName>
        <fullName evidence="2">Uncharacterized protein</fullName>
    </submittedName>
</protein>
<proteinExistence type="predicted"/>
<dbReference type="EMBL" id="KU950439">
    <property type="protein sequence ID" value="AND01139.1"/>
    <property type="molecule type" value="Genomic_DNA"/>
</dbReference>
<sequence>MELRSHVRFAASGSFCAGVGVGRRCGCVCCCVRRTRRFSPLLRPTSPSSLGKRKVGTSISSPKPKRHRLENDGFRATNWDVDDQGQVRFYSIEAAETTNLGLESVKVEAAAPLPLIKEEVVVEEGINGSDGSETIQDAVVSAKRQLPVGVSIKIEPGEEYRFNDQGEVAAGFYSIEAAGTGNLGGEWEQVMEAAPLLSVIKEEVVQEEQYHGAVFTRKQNEDYQPAPVEVSIKTPEEEAEEEFALALFKHWLNTVVPPDGGWFYESLWIPDD</sequence>
<evidence type="ECO:0000256" key="1">
    <source>
        <dbReference type="SAM" id="MobiDB-lite"/>
    </source>
</evidence>
<reference evidence="2" key="1">
    <citation type="journal article" date="2016" name="Funct. Integr. Genomics">
        <title>Structural organization of fatty acid desaturase loci in linseed lines with contrasting linolenic acid contents.</title>
        <authorList>
            <person name="Thambugala D."/>
            <person name="Ragupathy R."/>
            <person name="Cloutier S."/>
        </authorList>
    </citation>
    <scope>NUCLEOTIDE SEQUENCE</scope>
</reference>
<dbReference type="AlphaFoldDB" id="A0A172MLB3"/>
<evidence type="ECO:0000313" key="2">
    <source>
        <dbReference type="EMBL" id="AND01139.1"/>
    </source>
</evidence>
<accession>A0A172MLB3</accession>
<name>A0A172MLB3_LINUS</name>
<feature type="region of interest" description="Disordered" evidence="1">
    <location>
        <begin position="42"/>
        <end position="67"/>
    </location>
</feature>
<organism evidence="2">
    <name type="scientific">Linum usitatissimum</name>
    <name type="common">Flax</name>
    <name type="synonym">Linum humile</name>
    <dbReference type="NCBI Taxonomy" id="4006"/>
    <lineage>
        <taxon>Eukaryota</taxon>
        <taxon>Viridiplantae</taxon>
        <taxon>Streptophyta</taxon>
        <taxon>Embryophyta</taxon>
        <taxon>Tracheophyta</taxon>
        <taxon>Spermatophyta</taxon>
        <taxon>Magnoliopsida</taxon>
        <taxon>eudicotyledons</taxon>
        <taxon>Gunneridae</taxon>
        <taxon>Pentapetalae</taxon>
        <taxon>rosids</taxon>
        <taxon>fabids</taxon>
        <taxon>Malpighiales</taxon>
        <taxon>Linaceae</taxon>
        <taxon>Linum</taxon>
    </lineage>
</organism>